<accession>A0ABW5P4H6</accession>
<dbReference type="InterPro" id="IPR023631">
    <property type="entry name" value="Amidase_dom"/>
</dbReference>
<feature type="compositionally biased region" description="Low complexity" evidence="8">
    <location>
        <begin position="1"/>
        <end position="20"/>
    </location>
</feature>
<dbReference type="SUPFAM" id="SSF75304">
    <property type="entry name" value="Amidase signature (AS) enzymes"/>
    <property type="match status" value="1"/>
</dbReference>
<dbReference type="EMBL" id="JBHUMK010000053">
    <property type="protein sequence ID" value="MFD2610199.1"/>
    <property type="molecule type" value="Genomic_DNA"/>
</dbReference>
<evidence type="ECO:0000256" key="3">
    <source>
        <dbReference type="ARBA" id="ARBA00022741"/>
    </source>
</evidence>
<dbReference type="InterPro" id="IPR036928">
    <property type="entry name" value="AS_sf"/>
</dbReference>
<feature type="active site" description="Acyl-ester intermediate" evidence="7">
    <location>
        <position position="186"/>
    </location>
</feature>
<evidence type="ECO:0000313" key="11">
    <source>
        <dbReference type="Proteomes" id="UP001597475"/>
    </source>
</evidence>
<evidence type="ECO:0000259" key="9">
    <source>
        <dbReference type="Pfam" id="PF01425"/>
    </source>
</evidence>
<protein>
    <recommendedName>
        <fullName evidence="7">Glutamyl-tRNA(Gln) amidotransferase subunit A</fullName>
        <shortName evidence="7">Glu-ADT subunit A</shortName>
        <ecNumber evidence="7">6.3.5.7</ecNumber>
    </recommendedName>
</protein>
<evidence type="ECO:0000256" key="7">
    <source>
        <dbReference type="HAMAP-Rule" id="MF_00120"/>
    </source>
</evidence>
<feature type="active site" description="Charge relay system" evidence="7">
    <location>
        <position position="87"/>
    </location>
</feature>
<organism evidence="10 11">
    <name type="scientific">Deinococcus taklimakanensis</name>
    <dbReference type="NCBI Taxonomy" id="536443"/>
    <lineage>
        <taxon>Bacteria</taxon>
        <taxon>Thermotogati</taxon>
        <taxon>Deinococcota</taxon>
        <taxon>Deinococci</taxon>
        <taxon>Deinococcales</taxon>
        <taxon>Deinococcaceae</taxon>
        <taxon>Deinococcus</taxon>
    </lineage>
</organism>
<evidence type="ECO:0000256" key="4">
    <source>
        <dbReference type="ARBA" id="ARBA00022840"/>
    </source>
</evidence>
<feature type="active site" description="Charge relay system" evidence="7">
    <location>
        <position position="162"/>
    </location>
</feature>
<proteinExistence type="inferred from homology"/>
<reference evidence="11" key="1">
    <citation type="journal article" date="2019" name="Int. J. Syst. Evol. Microbiol.">
        <title>The Global Catalogue of Microorganisms (GCM) 10K type strain sequencing project: providing services to taxonomists for standard genome sequencing and annotation.</title>
        <authorList>
            <consortium name="The Broad Institute Genomics Platform"/>
            <consortium name="The Broad Institute Genome Sequencing Center for Infectious Disease"/>
            <person name="Wu L."/>
            <person name="Ma J."/>
        </authorList>
    </citation>
    <scope>NUCLEOTIDE SEQUENCE [LARGE SCALE GENOMIC DNA]</scope>
    <source>
        <strain evidence="11">KCTC 33842</strain>
    </source>
</reference>
<comment type="caution">
    <text evidence="10">The sequence shown here is derived from an EMBL/GenBank/DDBJ whole genome shotgun (WGS) entry which is preliminary data.</text>
</comment>
<dbReference type="InterPro" id="IPR000120">
    <property type="entry name" value="Amidase"/>
</dbReference>
<dbReference type="PANTHER" id="PTHR11895:SF151">
    <property type="entry name" value="GLUTAMYL-TRNA(GLN) AMIDOTRANSFERASE SUBUNIT A"/>
    <property type="match status" value="1"/>
</dbReference>
<dbReference type="HAMAP" id="MF_00120">
    <property type="entry name" value="GatA"/>
    <property type="match status" value="1"/>
</dbReference>
<keyword evidence="5 7" id="KW-0648">Protein biosynthesis</keyword>
<keyword evidence="4 7" id="KW-0067">ATP-binding</keyword>
<keyword evidence="3 7" id="KW-0547">Nucleotide-binding</keyword>
<feature type="domain" description="Amidase" evidence="9">
    <location>
        <begin position="37"/>
        <end position="474"/>
    </location>
</feature>
<dbReference type="EC" id="6.3.5.7" evidence="7"/>
<keyword evidence="11" id="KW-1185">Reference proteome</keyword>
<comment type="function">
    <text evidence="7">Allows the formation of correctly charged Gln-tRNA(Gln) through the transamidation of misacylated Glu-tRNA(Gln) in organisms which lack glutaminyl-tRNA synthetase. The reaction takes place in the presence of glutamine and ATP through an activated gamma-phospho-Glu-tRNA(Gln).</text>
</comment>
<evidence type="ECO:0000256" key="8">
    <source>
        <dbReference type="SAM" id="MobiDB-lite"/>
    </source>
</evidence>
<dbReference type="PANTHER" id="PTHR11895">
    <property type="entry name" value="TRANSAMIDASE"/>
    <property type="match status" value="1"/>
</dbReference>
<comment type="similarity">
    <text evidence="1 7">Belongs to the amidase family. GatA subfamily.</text>
</comment>
<keyword evidence="2 7" id="KW-0436">Ligase</keyword>
<evidence type="ECO:0000256" key="5">
    <source>
        <dbReference type="ARBA" id="ARBA00022917"/>
    </source>
</evidence>
<evidence type="ECO:0000256" key="6">
    <source>
        <dbReference type="ARBA" id="ARBA00047407"/>
    </source>
</evidence>
<dbReference type="PROSITE" id="PS00571">
    <property type="entry name" value="AMIDASES"/>
    <property type="match status" value="1"/>
</dbReference>
<dbReference type="Gene3D" id="3.90.1300.10">
    <property type="entry name" value="Amidase signature (AS) domain"/>
    <property type="match status" value="1"/>
</dbReference>
<dbReference type="NCBIfam" id="TIGR00132">
    <property type="entry name" value="gatA"/>
    <property type="match status" value="1"/>
</dbReference>
<name>A0ABW5P4H6_9DEIO</name>
<evidence type="ECO:0000256" key="1">
    <source>
        <dbReference type="ARBA" id="ARBA00008069"/>
    </source>
</evidence>
<dbReference type="InterPro" id="IPR004412">
    <property type="entry name" value="GatA"/>
</dbReference>
<evidence type="ECO:0000313" key="10">
    <source>
        <dbReference type="EMBL" id="MFD2610199.1"/>
    </source>
</evidence>
<dbReference type="RefSeq" id="WP_386846187.1">
    <property type="nucleotide sequence ID" value="NZ_JBHUMK010000053.1"/>
</dbReference>
<sequence length="497" mass="51199">MSAAQSATAQSSAAQSPTAADLARAVQARETTPETLLQGALARIEAARDLNAVTSLNPGAAAQAQAAQARLEAGEQLPLAGVPVLLKDNINAAGTQTSCASRILAGYVSPYDATVTERLVAAGAVIVGKTNMDEFGMGSSTESSAFGPTLNPWDTARVPGGSSGGSAAAVAACLTPVSLGSDTGGSVRQPAALTGVYGLKPTYGRVSRYGLVAYASSLDVVGPLARSAGDLALLMNVLAGYDPRDATSLHAPAQFRAGTPDDLRGLRVGVVRESLEGNTPGVEAALRGTLDALRGAGVTVQEVSLPTTAHAIAAYYLIAMPEASSNLARFDGMVYGARQPGADVEGSMTATREAGFGREVQRRIMLGTYALSSGYYDAYYSKAMKVRRLIAEDFARAFRDYDVLVTPTSPFPAFRRGEKTRDPLAMYAADVDTVAVNLAGLPAISVPAGFETVEGKRLPVGVQFIAPALQDELLVRLAGGLEALGAARAVLPEGYGV</sequence>
<dbReference type="Proteomes" id="UP001597475">
    <property type="component" value="Unassembled WGS sequence"/>
</dbReference>
<dbReference type="Pfam" id="PF01425">
    <property type="entry name" value="Amidase"/>
    <property type="match status" value="1"/>
</dbReference>
<feature type="region of interest" description="Disordered" evidence="8">
    <location>
        <begin position="1"/>
        <end position="27"/>
    </location>
</feature>
<comment type="subunit">
    <text evidence="7">Heterotrimer of A, B and C subunits.</text>
</comment>
<comment type="catalytic activity">
    <reaction evidence="6 7">
        <text>L-glutamyl-tRNA(Gln) + L-glutamine + ATP + H2O = L-glutaminyl-tRNA(Gln) + L-glutamate + ADP + phosphate + H(+)</text>
        <dbReference type="Rhea" id="RHEA:17521"/>
        <dbReference type="Rhea" id="RHEA-COMP:9681"/>
        <dbReference type="Rhea" id="RHEA-COMP:9684"/>
        <dbReference type="ChEBI" id="CHEBI:15377"/>
        <dbReference type="ChEBI" id="CHEBI:15378"/>
        <dbReference type="ChEBI" id="CHEBI:29985"/>
        <dbReference type="ChEBI" id="CHEBI:30616"/>
        <dbReference type="ChEBI" id="CHEBI:43474"/>
        <dbReference type="ChEBI" id="CHEBI:58359"/>
        <dbReference type="ChEBI" id="CHEBI:78520"/>
        <dbReference type="ChEBI" id="CHEBI:78521"/>
        <dbReference type="ChEBI" id="CHEBI:456216"/>
        <dbReference type="EC" id="6.3.5.7"/>
    </reaction>
</comment>
<evidence type="ECO:0000256" key="2">
    <source>
        <dbReference type="ARBA" id="ARBA00022598"/>
    </source>
</evidence>
<dbReference type="InterPro" id="IPR020556">
    <property type="entry name" value="Amidase_CS"/>
</dbReference>
<gene>
    <name evidence="7 10" type="primary">gatA</name>
    <name evidence="10" type="ORF">ACFSR9_12225</name>
</gene>